<dbReference type="PRINTS" id="PR00081">
    <property type="entry name" value="GDHRDH"/>
</dbReference>
<evidence type="ECO:0000313" key="3">
    <source>
        <dbReference type="Proteomes" id="UP000279908"/>
    </source>
</evidence>
<evidence type="ECO:0000313" key="4">
    <source>
        <dbReference type="Proteomes" id="UP000489351"/>
    </source>
</evidence>
<evidence type="ECO:0000313" key="1">
    <source>
        <dbReference type="EMBL" id="MWV55139.1"/>
    </source>
</evidence>
<dbReference type="InterPro" id="IPR002347">
    <property type="entry name" value="SDR_fam"/>
</dbReference>
<dbReference type="Gene3D" id="3.40.50.720">
    <property type="entry name" value="NAD(P)-binding Rossmann-like Domain"/>
    <property type="match status" value="1"/>
</dbReference>
<reference evidence="2 3" key="1">
    <citation type="submission" date="2018-12" db="EMBL/GenBank/DDBJ databases">
        <authorList>
            <person name="Lunina O.N."/>
            <person name="Grouzdev D.S."/>
            <person name="Gorlenko V.M."/>
            <person name="Savvichev A.S."/>
        </authorList>
    </citation>
    <scope>NUCLEOTIDE SEQUENCE [LARGE SCALE GENOMIC DNA]</scope>
    <source>
        <strain evidence="2 3">BrKhr-17</strain>
    </source>
</reference>
<dbReference type="PANTHER" id="PTHR24314:SF21">
    <property type="entry name" value="CHLOROPHYLL(IDE) B REDUCTASE NYC1, CHLOROPLASTIC-RELATED"/>
    <property type="match status" value="1"/>
</dbReference>
<dbReference type="InterPro" id="IPR036291">
    <property type="entry name" value="NAD(P)-bd_dom_sf"/>
</dbReference>
<organism evidence="2 3">
    <name type="scientific">Chlorobium phaeovibrioides</name>
    <dbReference type="NCBI Taxonomy" id="1094"/>
    <lineage>
        <taxon>Bacteria</taxon>
        <taxon>Pseudomonadati</taxon>
        <taxon>Chlorobiota</taxon>
        <taxon>Chlorobiia</taxon>
        <taxon>Chlorobiales</taxon>
        <taxon>Chlorobiaceae</taxon>
        <taxon>Chlorobium/Pelodictyon group</taxon>
        <taxon>Chlorobium</taxon>
    </lineage>
</organism>
<dbReference type="Pfam" id="PF00106">
    <property type="entry name" value="adh_short"/>
    <property type="match status" value="1"/>
</dbReference>
<dbReference type="GO" id="GO:0015996">
    <property type="term" value="P:chlorophyll catabolic process"/>
    <property type="evidence" value="ECO:0007669"/>
    <property type="project" value="TreeGrafter"/>
</dbReference>
<dbReference type="Proteomes" id="UP000279908">
    <property type="component" value="Unassembled WGS sequence"/>
</dbReference>
<dbReference type="GO" id="GO:0010304">
    <property type="term" value="P:PSII associated light-harvesting complex II catabolic process"/>
    <property type="evidence" value="ECO:0007669"/>
    <property type="project" value="TreeGrafter"/>
</dbReference>
<comment type="caution">
    <text evidence="2">The sequence shown here is derived from an EMBL/GenBank/DDBJ whole genome shotgun (WGS) entry which is preliminary data.</text>
</comment>
<gene>
    <name evidence="2" type="ORF">EKD02_09370</name>
    <name evidence="1" type="ORF">GJ685_08735</name>
</gene>
<dbReference type="EMBL" id="WUBZ01000051">
    <property type="protein sequence ID" value="MWV55139.1"/>
    <property type="molecule type" value="Genomic_DNA"/>
</dbReference>
<dbReference type="Proteomes" id="UP000489351">
    <property type="component" value="Unassembled WGS sequence"/>
</dbReference>
<name>A0A432ASU4_CHLPH</name>
<dbReference type="PANTHER" id="PTHR24314">
    <property type="entry name" value="NON-SPECIFIC LIPID TRANSFER PROTEIN-RELATED"/>
    <property type="match status" value="1"/>
</dbReference>
<evidence type="ECO:0000313" key="2">
    <source>
        <dbReference type="EMBL" id="RTY35226.1"/>
    </source>
</evidence>
<reference evidence="1 4" key="2">
    <citation type="submission" date="2019-11" db="EMBL/GenBank/DDBJ databases">
        <title>Green- and brown-colored morphotypes of Chlorobia in the stratified aquatic ecosystems of Kandalaksha Gulf (White Sea): A model for study of the accessory genome evolution.</title>
        <authorList>
            <person name="Grouzdev D.S."/>
        </authorList>
    </citation>
    <scope>NUCLEOTIDE SEQUENCE [LARGE SCALE GENOMIC DNA]</scope>
    <source>
        <strain evidence="1 4">ZM</strain>
    </source>
</reference>
<dbReference type="CDD" id="cd05233">
    <property type="entry name" value="SDR_c"/>
    <property type="match status" value="1"/>
</dbReference>
<dbReference type="EMBL" id="RXYK01000024">
    <property type="protein sequence ID" value="RTY35226.1"/>
    <property type="molecule type" value="Genomic_DNA"/>
</dbReference>
<dbReference type="RefSeq" id="WP_126385219.1">
    <property type="nucleotide sequence ID" value="NZ_RXYK01000024.1"/>
</dbReference>
<dbReference type="GO" id="GO:0034256">
    <property type="term" value="F:chlorophyll(ide) b reductase activity"/>
    <property type="evidence" value="ECO:0007669"/>
    <property type="project" value="TreeGrafter"/>
</dbReference>
<keyword evidence="4" id="KW-1185">Reference proteome</keyword>
<proteinExistence type="predicted"/>
<dbReference type="AlphaFoldDB" id="A0A432ASU4"/>
<accession>A0A432ASU4</accession>
<sequence length="258" mass="27081">MQNIVITGSSSGIGFGLAGAFLSRGCRVVVSSHNTANLDGVFAELSKHHPAGSCFAHSCDVTVLSEVQALWDSSLKDLGKIDIWINNAGAAHAMQPFWKLEADEIRKTVDVNLMGTIYGSYAAMRGMIAQGAGHIYNLEGQGADGSVIAGMGVFGTAKAGVHYFSKSLIAEARETAVNVSTIVPGIVRTSLQEKTAGTTGQGRIFLAMLGEDVRAAAEDLAGRILANTSHGACINRMSPPDMIGRVVSAPLRFLFGQQ</sequence>
<dbReference type="InterPro" id="IPR052625">
    <property type="entry name" value="Chl_b_Red"/>
</dbReference>
<dbReference type="SUPFAM" id="SSF51735">
    <property type="entry name" value="NAD(P)-binding Rossmann-fold domains"/>
    <property type="match status" value="1"/>
</dbReference>
<protein>
    <submittedName>
        <fullName evidence="1">SDR family NAD(P)-dependent oxidoreductase</fullName>
    </submittedName>
    <submittedName>
        <fullName evidence="2">SDR family oxidoreductase</fullName>
    </submittedName>
</protein>